<organism evidence="1 2">
    <name type="scientific">Xylanibacter ruminicola</name>
    <name type="common">Prevotella ruminicola</name>
    <dbReference type="NCBI Taxonomy" id="839"/>
    <lineage>
        <taxon>Bacteria</taxon>
        <taxon>Pseudomonadati</taxon>
        <taxon>Bacteroidota</taxon>
        <taxon>Bacteroidia</taxon>
        <taxon>Bacteroidales</taxon>
        <taxon>Prevotellaceae</taxon>
        <taxon>Xylanibacter</taxon>
    </lineage>
</organism>
<dbReference type="AlphaFoldDB" id="A0AA37I3Y2"/>
<accession>A0AA37I3Y2</accession>
<evidence type="ECO:0000313" key="2">
    <source>
        <dbReference type="Proteomes" id="UP000887097"/>
    </source>
</evidence>
<protein>
    <submittedName>
        <fullName evidence="1">Uncharacterized protein</fullName>
    </submittedName>
</protein>
<evidence type="ECO:0000313" key="1">
    <source>
        <dbReference type="EMBL" id="GJG34017.1"/>
    </source>
</evidence>
<dbReference type="EMBL" id="BPTT01000001">
    <property type="protein sequence ID" value="GJG34017.1"/>
    <property type="molecule type" value="Genomic_DNA"/>
</dbReference>
<reference evidence="1" key="1">
    <citation type="submission" date="2021-08" db="EMBL/GenBank/DDBJ databases">
        <title>Prevotella lacticifex sp. nov., isolated from rumen of cow.</title>
        <authorList>
            <person name="Shinkai T."/>
            <person name="Ikeyama N."/>
            <person name="Kumagai M."/>
            <person name="Ohmori H."/>
            <person name="Sakamoto M."/>
            <person name="Ohkuma M."/>
            <person name="Mitsumori M."/>
        </authorList>
    </citation>
    <scope>NUCLEOTIDE SEQUENCE</scope>
    <source>
        <strain evidence="1">JCM 8259</strain>
    </source>
</reference>
<name>A0AA37I3Y2_XYLRU</name>
<gene>
    <name evidence="1" type="ORF">PRMUPPPA20_21260</name>
</gene>
<dbReference type="RefSeq" id="WP_013063475.1">
    <property type="nucleotide sequence ID" value="NZ_BPTT01000001.1"/>
</dbReference>
<sequence>MKFKSNRLLVNYLNCEYYREYDAMISRLAPMLQTPPRHARLIERLDFRCDLPRGSKKIIYQELGALLARPDIMARGFRKNDLIRWLTLNSNLNPSFASLKTLLL</sequence>
<dbReference type="Proteomes" id="UP000887097">
    <property type="component" value="Unassembled WGS sequence"/>
</dbReference>
<proteinExistence type="predicted"/>
<dbReference type="GeneID" id="31501135"/>
<comment type="caution">
    <text evidence="1">The sequence shown here is derived from an EMBL/GenBank/DDBJ whole genome shotgun (WGS) entry which is preliminary data.</text>
</comment>